<sequence>MQVDPEKCRYLVGTVLSEGEEKPSEQVVRMFQKYGFKIFHFPAPSHVVMATFPYTTPLSIHLAVNRVHPSLDTYIKVSVLSLQLSPANA</sequence>
<keyword evidence="2" id="KW-1185">Reference proteome</keyword>
<evidence type="ECO:0000313" key="2">
    <source>
        <dbReference type="Proteomes" id="UP000827872"/>
    </source>
</evidence>
<gene>
    <name evidence="1" type="ORF">K3G42_020455</name>
</gene>
<comment type="caution">
    <text evidence="1">The sequence shown here is derived from an EMBL/GenBank/DDBJ whole genome shotgun (WGS) entry which is preliminary data.</text>
</comment>
<dbReference type="Proteomes" id="UP000827872">
    <property type="component" value="Linkage Group LG03"/>
</dbReference>
<accession>A0ACB8EHV5</accession>
<reference evidence="1" key="1">
    <citation type="submission" date="2021-08" db="EMBL/GenBank/DDBJ databases">
        <title>The first chromosome-level gecko genome reveals the dynamic sex chromosomes of Neotropical dwarf geckos (Sphaerodactylidae: Sphaerodactylus).</title>
        <authorList>
            <person name="Pinto B.J."/>
            <person name="Keating S.E."/>
            <person name="Gamble T."/>
        </authorList>
    </citation>
    <scope>NUCLEOTIDE SEQUENCE</scope>
    <source>
        <strain evidence="1">TG3544</strain>
    </source>
</reference>
<organism evidence="1 2">
    <name type="scientific">Sphaerodactylus townsendi</name>
    <dbReference type="NCBI Taxonomy" id="933632"/>
    <lineage>
        <taxon>Eukaryota</taxon>
        <taxon>Metazoa</taxon>
        <taxon>Chordata</taxon>
        <taxon>Craniata</taxon>
        <taxon>Vertebrata</taxon>
        <taxon>Euteleostomi</taxon>
        <taxon>Lepidosauria</taxon>
        <taxon>Squamata</taxon>
        <taxon>Bifurcata</taxon>
        <taxon>Gekkota</taxon>
        <taxon>Sphaerodactylidae</taxon>
        <taxon>Sphaerodactylus</taxon>
    </lineage>
</organism>
<evidence type="ECO:0000313" key="1">
    <source>
        <dbReference type="EMBL" id="KAH7992204.1"/>
    </source>
</evidence>
<name>A0ACB8EHV5_9SAUR</name>
<dbReference type="EMBL" id="CM037616">
    <property type="protein sequence ID" value="KAH7992204.1"/>
    <property type="molecule type" value="Genomic_DNA"/>
</dbReference>
<protein>
    <submittedName>
        <fullName evidence="1">Uncharacterized protein</fullName>
    </submittedName>
</protein>
<proteinExistence type="predicted"/>